<comment type="caution">
    <text evidence="4">The sequence shown here is derived from an EMBL/GenBank/DDBJ whole genome shotgun (WGS) entry which is preliminary data.</text>
</comment>
<dbReference type="RefSeq" id="WP_379902986.1">
    <property type="nucleotide sequence ID" value="NZ_JBHRTR010000031.1"/>
</dbReference>
<dbReference type="Proteomes" id="UP001595528">
    <property type="component" value="Unassembled WGS sequence"/>
</dbReference>
<dbReference type="PANTHER" id="PTHR48081:SF8">
    <property type="entry name" value="ALPHA_BETA HYDROLASE FOLD-3 DOMAIN-CONTAINING PROTEIN-RELATED"/>
    <property type="match status" value="1"/>
</dbReference>
<evidence type="ECO:0000256" key="1">
    <source>
        <dbReference type="ARBA" id="ARBA00022801"/>
    </source>
</evidence>
<dbReference type="Gene3D" id="3.40.50.1820">
    <property type="entry name" value="alpha/beta hydrolase"/>
    <property type="match status" value="1"/>
</dbReference>
<feature type="domain" description="Alpha/beta hydrolase fold-3" evidence="3">
    <location>
        <begin position="86"/>
        <end position="292"/>
    </location>
</feature>
<protein>
    <submittedName>
        <fullName evidence="4">Alpha/beta hydrolase</fullName>
    </submittedName>
</protein>
<gene>
    <name evidence="4" type="ORF">ACFOGJ_17770</name>
</gene>
<name>A0ABV7L3G5_9PROT</name>
<feature type="region of interest" description="Disordered" evidence="2">
    <location>
        <begin position="21"/>
        <end position="50"/>
    </location>
</feature>
<dbReference type="GO" id="GO:0016787">
    <property type="term" value="F:hydrolase activity"/>
    <property type="evidence" value="ECO:0007669"/>
    <property type="project" value="UniProtKB-KW"/>
</dbReference>
<dbReference type="InterPro" id="IPR029058">
    <property type="entry name" value="AB_hydrolase_fold"/>
</dbReference>
<dbReference type="InterPro" id="IPR013094">
    <property type="entry name" value="AB_hydrolase_3"/>
</dbReference>
<sequence>MGALDPGAKLVLDLVEKAQAEGAKPIDQQTPAEARQTYENQRGPLTPEPPEVAAVRDFTVPGPRGEIPVRLYRPAGSSDGTALPVIVFYHGGGWVIGSLNTHDVVCRGLANHSGCAVLSVDYRMGPEDPFPAAGEDSYAVLEWLTVAGEGQGLDSTRIGVAGDSAGGNLSAVMTLMVREKNGPPIAWQGLIYPATDMRGGYESRKAFGEGYLLTQAAMDYFEGHYLQGPGPRTDWRASPILADDLAGLPPATIVTAGFDPLRDEGRAYADRLRDAGVPVTYKCFDGQIHGFFTMGRVIPEAEAGIRLIAEGARAVLKP</sequence>
<dbReference type="EMBL" id="JBHRTR010000031">
    <property type="protein sequence ID" value="MFC3229099.1"/>
    <property type="molecule type" value="Genomic_DNA"/>
</dbReference>
<proteinExistence type="predicted"/>
<evidence type="ECO:0000313" key="5">
    <source>
        <dbReference type="Proteomes" id="UP001595528"/>
    </source>
</evidence>
<dbReference type="PANTHER" id="PTHR48081">
    <property type="entry name" value="AB HYDROLASE SUPERFAMILY PROTEIN C4A8.06C"/>
    <property type="match status" value="1"/>
</dbReference>
<dbReference type="InterPro" id="IPR050300">
    <property type="entry name" value="GDXG_lipolytic_enzyme"/>
</dbReference>
<dbReference type="Pfam" id="PF07859">
    <property type="entry name" value="Abhydrolase_3"/>
    <property type="match status" value="1"/>
</dbReference>
<evidence type="ECO:0000259" key="3">
    <source>
        <dbReference type="Pfam" id="PF07859"/>
    </source>
</evidence>
<evidence type="ECO:0000256" key="2">
    <source>
        <dbReference type="SAM" id="MobiDB-lite"/>
    </source>
</evidence>
<keyword evidence="5" id="KW-1185">Reference proteome</keyword>
<evidence type="ECO:0000313" key="4">
    <source>
        <dbReference type="EMBL" id="MFC3229099.1"/>
    </source>
</evidence>
<reference evidence="5" key="1">
    <citation type="journal article" date="2019" name="Int. J. Syst. Evol. Microbiol.">
        <title>The Global Catalogue of Microorganisms (GCM) 10K type strain sequencing project: providing services to taxonomists for standard genome sequencing and annotation.</title>
        <authorList>
            <consortium name="The Broad Institute Genomics Platform"/>
            <consortium name="The Broad Institute Genome Sequencing Center for Infectious Disease"/>
            <person name="Wu L."/>
            <person name="Ma J."/>
        </authorList>
    </citation>
    <scope>NUCLEOTIDE SEQUENCE [LARGE SCALE GENOMIC DNA]</scope>
    <source>
        <strain evidence="5">KCTC 42964</strain>
    </source>
</reference>
<accession>A0ABV7L3G5</accession>
<organism evidence="4 5">
    <name type="scientific">Marinibaculum pumilum</name>
    <dbReference type="NCBI Taxonomy" id="1766165"/>
    <lineage>
        <taxon>Bacteria</taxon>
        <taxon>Pseudomonadati</taxon>
        <taxon>Pseudomonadota</taxon>
        <taxon>Alphaproteobacteria</taxon>
        <taxon>Rhodospirillales</taxon>
        <taxon>Rhodospirillaceae</taxon>
        <taxon>Marinibaculum</taxon>
    </lineage>
</organism>
<keyword evidence="1 4" id="KW-0378">Hydrolase</keyword>
<dbReference type="SUPFAM" id="SSF53474">
    <property type="entry name" value="alpha/beta-Hydrolases"/>
    <property type="match status" value="1"/>
</dbReference>